<dbReference type="OrthoDB" id="498204at2759"/>
<feature type="repeat" description="WD" evidence="8">
    <location>
        <begin position="318"/>
        <end position="359"/>
    </location>
</feature>
<dbReference type="AlphaFoldDB" id="A0A2T7NE12"/>
<comment type="caution">
    <text evidence="11">The sequence shown here is derived from an EMBL/GenBank/DDBJ whole genome shotgun (WGS) entry which is preliminary data.</text>
</comment>
<keyword evidence="5" id="KW-0677">Repeat</keyword>
<dbReference type="InterPro" id="IPR015943">
    <property type="entry name" value="WD40/YVTN_repeat-like_dom_sf"/>
</dbReference>
<dbReference type="InterPro" id="IPR036322">
    <property type="entry name" value="WD40_repeat_dom_sf"/>
</dbReference>
<reference evidence="11 12" key="1">
    <citation type="submission" date="2018-04" db="EMBL/GenBank/DDBJ databases">
        <title>The genome of golden apple snail Pomacea canaliculata provides insight into stress tolerance and invasive adaptation.</title>
        <authorList>
            <person name="Liu C."/>
            <person name="Liu B."/>
            <person name="Ren Y."/>
            <person name="Zhang Y."/>
            <person name="Wang H."/>
            <person name="Li S."/>
            <person name="Jiang F."/>
            <person name="Yin L."/>
            <person name="Zhang G."/>
            <person name="Qian W."/>
            <person name="Fan W."/>
        </authorList>
    </citation>
    <scope>NUCLEOTIDE SEQUENCE [LARGE SCALE GENOMIC DNA]</scope>
    <source>
        <strain evidence="11">SZHN2017</strain>
        <tissue evidence="11">Muscle</tissue>
    </source>
</reference>
<dbReference type="InterPro" id="IPR019775">
    <property type="entry name" value="WD40_repeat_CS"/>
</dbReference>
<dbReference type="Pfam" id="PF01266">
    <property type="entry name" value="DAO"/>
    <property type="match status" value="1"/>
</dbReference>
<evidence type="ECO:0000259" key="9">
    <source>
        <dbReference type="Pfam" id="PF01266"/>
    </source>
</evidence>
<dbReference type="Gene3D" id="2.130.10.10">
    <property type="entry name" value="YVTN repeat-like/Quinoprotein amine dehydrogenase"/>
    <property type="match status" value="2"/>
</dbReference>
<dbReference type="EMBL" id="PZQS01000013">
    <property type="protein sequence ID" value="PVD19414.1"/>
    <property type="molecule type" value="Genomic_DNA"/>
</dbReference>
<dbReference type="PROSITE" id="PS50294">
    <property type="entry name" value="WD_REPEATS_REGION"/>
    <property type="match status" value="2"/>
</dbReference>
<dbReference type="Proteomes" id="UP000245119">
    <property type="component" value="Linkage Group LG13"/>
</dbReference>
<dbReference type="Pfam" id="PF09384">
    <property type="entry name" value="UTP15_C"/>
    <property type="match status" value="1"/>
</dbReference>
<dbReference type="PROSITE" id="PS50082">
    <property type="entry name" value="WD_REPEATS_2"/>
    <property type="match status" value="2"/>
</dbReference>
<dbReference type="InterPro" id="IPR036188">
    <property type="entry name" value="FAD/NAD-bd_sf"/>
</dbReference>
<dbReference type="InterPro" id="IPR006076">
    <property type="entry name" value="FAD-dep_OxRdtase"/>
</dbReference>
<dbReference type="InterPro" id="IPR001680">
    <property type="entry name" value="WD40_rpt"/>
</dbReference>
<dbReference type="Gene3D" id="3.50.50.60">
    <property type="entry name" value="FAD/NAD(P)-binding domain"/>
    <property type="match status" value="1"/>
</dbReference>
<dbReference type="InterPro" id="IPR018983">
    <property type="entry name" value="U3_snoRNA-assocProt_15_C"/>
</dbReference>
<feature type="domain" description="FAD dependent oxidoreductase" evidence="9">
    <location>
        <begin position="597"/>
        <end position="808"/>
    </location>
</feature>
<evidence type="ECO:0000256" key="6">
    <source>
        <dbReference type="ARBA" id="ARBA00023242"/>
    </source>
</evidence>
<dbReference type="PANTHER" id="PTHR19924">
    <property type="entry name" value="UTP15 U3 SMALL NUCLEOLAR RNA-ASSOCIATED PROTEIN 15 FAMILY MEMBER"/>
    <property type="match status" value="1"/>
</dbReference>
<gene>
    <name evidence="11" type="ORF">C0Q70_19903</name>
</gene>
<keyword evidence="3" id="KW-0698">rRNA processing</keyword>
<dbReference type="GO" id="GO:0006364">
    <property type="term" value="P:rRNA processing"/>
    <property type="evidence" value="ECO:0007669"/>
    <property type="project" value="UniProtKB-KW"/>
</dbReference>
<comment type="subcellular location">
    <subcellularLocation>
        <location evidence="1">Nucleus</location>
        <location evidence="1">Nucleolus</location>
    </subcellularLocation>
</comment>
<dbReference type="PROSITE" id="PS00678">
    <property type="entry name" value="WD_REPEATS_1"/>
    <property type="match status" value="1"/>
</dbReference>
<dbReference type="CDD" id="cd00200">
    <property type="entry name" value="WD40"/>
    <property type="match status" value="1"/>
</dbReference>
<name>A0A2T7NE12_POMCA</name>
<evidence type="ECO:0000259" key="10">
    <source>
        <dbReference type="Pfam" id="PF09384"/>
    </source>
</evidence>
<dbReference type="Gene3D" id="3.30.9.10">
    <property type="entry name" value="D-Amino Acid Oxidase, subunit A, domain 2"/>
    <property type="match status" value="1"/>
</dbReference>
<evidence type="ECO:0000256" key="8">
    <source>
        <dbReference type="PROSITE-ProRule" id="PRU00221"/>
    </source>
</evidence>
<feature type="repeat" description="WD" evidence="8">
    <location>
        <begin position="192"/>
        <end position="233"/>
    </location>
</feature>
<dbReference type="SUPFAM" id="SSF50978">
    <property type="entry name" value="WD40 repeat-like"/>
    <property type="match status" value="1"/>
</dbReference>
<evidence type="ECO:0000256" key="7">
    <source>
        <dbReference type="ARBA" id="ARBA00045437"/>
    </source>
</evidence>
<keyword evidence="12" id="KW-1185">Reference proteome</keyword>
<evidence type="ECO:0000256" key="1">
    <source>
        <dbReference type="ARBA" id="ARBA00004604"/>
    </source>
</evidence>
<organism evidence="11 12">
    <name type="scientific">Pomacea canaliculata</name>
    <name type="common">Golden apple snail</name>
    <dbReference type="NCBI Taxonomy" id="400727"/>
    <lineage>
        <taxon>Eukaryota</taxon>
        <taxon>Metazoa</taxon>
        <taxon>Spiralia</taxon>
        <taxon>Lophotrochozoa</taxon>
        <taxon>Mollusca</taxon>
        <taxon>Gastropoda</taxon>
        <taxon>Caenogastropoda</taxon>
        <taxon>Architaenioglossa</taxon>
        <taxon>Ampullarioidea</taxon>
        <taxon>Ampullariidae</taxon>
        <taxon>Pomacea</taxon>
    </lineage>
</organism>
<evidence type="ECO:0000256" key="4">
    <source>
        <dbReference type="ARBA" id="ARBA00022574"/>
    </source>
</evidence>
<comment type="function">
    <text evidence="7">Ribosome biogenesis factor. Involved in nucleolar processing of pre-18S ribosomal RNA. Required for optimal pre-ribosomal RNA transcription by RNA polymerase I. Part of the small subunit (SSU) processome, first precursor of the small eukaryotic ribosomal subunit. During the assembly of the SSU processome in the nucleolus, many ribosome biogenesis factors, an RNA chaperone and ribosomal proteins associate with the nascent pre-rRNA and work in concert to generate RNA folding, modifications, rearrangements and cleavage as well as targeted degradation of pre-ribosomal RNA by the RNA exosome.</text>
</comment>
<evidence type="ECO:0000256" key="3">
    <source>
        <dbReference type="ARBA" id="ARBA00022552"/>
    </source>
</evidence>
<proteinExistence type="predicted"/>
<feature type="domain" description="U3 small nucleolar RNA-associated protein 15 C-terminal" evidence="10">
    <location>
        <begin position="430"/>
        <end position="501"/>
    </location>
</feature>
<dbReference type="Pfam" id="PF00400">
    <property type="entry name" value="WD40"/>
    <property type="match status" value="3"/>
</dbReference>
<accession>A0A2T7NE12</accession>
<keyword evidence="4 8" id="KW-0853">WD repeat</keyword>
<dbReference type="STRING" id="400727.A0A2T7NE12"/>
<dbReference type="SUPFAM" id="SSF51905">
    <property type="entry name" value="FAD/NAD(P)-binding domain"/>
    <property type="match status" value="1"/>
</dbReference>
<protein>
    <recommendedName>
        <fullName evidence="2">U3 small nucleolar RNA-associated protein 15 homolog</fullName>
    </recommendedName>
</protein>
<evidence type="ECO:0000256" key="5">
    <source>
        <dbReference type="ARBA" id="ARBA00022737"/>
    </source>
</evidence>
<evidence type="ECO:0000313" key="12">
    <source>
        <dbReference type="Proteomes" id="UP000245119"/>
    </source>
</evidence>
<dbReference type="SMART" id="SM00320">
    <property type="entry name" value="WD40"/>
    <property type="match status" value="6"/>
</dbReference>
<evidence type="ECO:0000256" key="2">
    <source>
        <dbReference type="ARBA" id="ARBA00018260"/>
    </source>
</evidence>
<dbReference type="PANTHER" id="PTHR19924:SF26">
    <property type="entry name" value="U3 SMALL NUCLEOLAR RNA-ASSOCIATED PROTEIN 15 HOMOLOG"/>
    <property type="match status" value="1"/>
</dbReference>
<dbReference type="GO" id="GO:0045943">
    <property type="term" value="P:positive regulation of transcription by RNA polymerase I"/>
    <property type="evidence" value="ECO:0007669"/>
    <property type="project" value="TreeGrafter"/>
</dbReference>
<sequence length="886" mass="98093">MLGVPHVPRCSPDNKELAKLLLTQLAPSTMYVASDAKSHVTYHSPLHSRAITTRCGLKTAEYETNAFVVVFPKMATAFKKTPVVNPLTFGEKNTPDALYWKSLDIPITKKEYGAITSIDFSSVSPYSYAVTNSTRVQIYSARSNQIIRSLNRFKEVARSGSFRADGKLIVAGSDEPVVRLFDPTTRSQLRVFKGHTGPVNVTKFLSDSLRVMSASDDKTARVWDIATEAELIKYEEHTDYIRCGVACRSSADIFLTGSYDHKAKLFDTRREASVLTVEHGHPVESVLMFPSGNIFMTAGGNVIKVWDAMAGGRLLTTLSHHHKTITSLCFCSQHKRFMSGSLDRHIKIYDVSSYQPVHSLDYPGAILSLAVAPDDSVLAVGMADGLLSIQSRNKAERGKTPKKKASFHYRLKGKTFVAKEYDFLPSCLLKEKMARYDRLLKRFEHSKALDAAMELHTRCKHPEVTLGVLQELIRRGVLRAVLAGRDPRHLQGVLRFIQQFVRGEYWWQRPHGVADNEGEENHGGGDFLPEETHAAAGPDASCDFWGNFCSKRRHSRSLSNTLTTILTFLGLLMLREGAFTVLGECCDVAKLSPLGVGMLHTGFDAPKNSLELHCIKRSQERVLDVFDKLGVPYSKNGSVMVAWNLEQVCKLEEILSSSSEKSIQGLSHLTLTDLYQKEPNLSRRAQGALWIPEETILDPFIYGILLAHHARKNGGQILTNCEVTQCCVSDDNKNVLATTRGQVTAKVVINCAGLFGDKVQQLAGIDTFTIKPRKGQFVVFGQRAGRLINSSILPVPSDKSKGIIIFRTGGIRSTGVSASLGIAEYVASLVQRDMMVEPVQSSTSALEHSEWSVLPDGRLLVGEFAYGITHPITQYGASERYHLSRL</sequence>
<evidence type="ECO:0000313" key="11">
    <source>
        <dbReference type="EMBL" id="PVD19414.1"/>
    </source>
</evidence>
<dbReference type="GO" id="GO:0005730">
    <property type="term" value="C:nucleolus"/>
    <property type="evidence" value="ECO:0007669"/>
    <property type="project" value="UniProtKB-SubCell"/>
</dbReference>
<keyword evidence="6" id="KW-0539">Nucleus</keyword>